<protein>
    <recommendedName>
        <fullName evidence="3">Integrase</fullName>
    </recommendedName>
</protein>
<evidence type="ECO:0000313" key="2">
    <source>
        <dbReference type="EMBL" id="WYF46366.1"/>
    </source>
</evidence>
<feature type="region of interest" description="Disordered" evidence="1">
    <location>
        <begin position="155"/>
        <end position="174"/>
    </location>
</feature>
<dbReference type="AlphaFoldDB" id="A0AAU6Q6V1"/>
<gene>
    <name evidence="2" type="ORF">WDJ50_14975</name>
</gene>
<proteinExistence type="predicted"/>
<evidence type="ECO:0008006" key="3">
    <source>
        <dbReference type="Google" id="ProtNLM"/>
    </source>
</evidence>
<sequence length="174" mass="19127">MRTLDMGLLTPTAATFLTRYAAVAGGRLETRPTREIDLDSGEYLVRGTLTVKVSKLRGAIKRFTPRSERRRAALVIACYRLGLNRGQYTVQSGRVYEGAVPTCYRAVRLSKDQGICEVSLADRALADMDESPKYGKGATPSDAIKAALNEGWSEKTDWGSADVPESDNNYPMPF</sequence>
<name>A0AAU6Q6V1_9DEIO</name>
<evidence type="ECO:0000256" key="1">
    <source>
        <dbReference type="SAM" id="MobiDB-lite"/>
    </source>
</evidence>
<dbReference type="EMBL" id="CP149783">
    <property type="protein sequence ID" value="WYF46366.1"/>
    <property type="molecule type" value="Genomic_DNA"/>
</dbReference>
<organism evidence="2">
    <name type="scientific">Deinococcus sp. VB142</name>
    <dbReference type="NCBI Taxonomy" id="3112952"/>
    <lineage>
        <taxon>Bacteria</taxon>
        <taxon>Thermotogati</taxon>
        <taxon>Deinococcota</taxon>
        <taxon>Deinococci</taxon>
        <taxon>Deinococcales</taxon>
        <taxon>Deinococcaceae</taxon>
        <taxon>Deinococcus</taxon>
    </lineage>
</organism>
<dbReference type="RefSeq" id="WP_339097845.1">
    <property type="nucleotide sequence ID" value="NZ_CP149783.1"/>
</dbReference>
<accession>A0AAU6Q6V1</accession>
<reference evidence="2" key="1">
    <citation type="submission" date="2024-03" db="EMBL/GenBank/DDBJ databases">
        <title>Deinococcus weizhi sp. nov., isolated from human skin.</title>
        <authorList>
            <person name="Wei Z."/>
            <person name="Tian F."/>
            <person name="Yang C."/>
            <person name="Xin L.T."/>
            <person name="Wen Z.J."/>
            <person name="Lan K.C."/>
            <person name="Yu L."/>
            <person name="Zhe W."/>
            <person name="Dan F.D."/>
            <person name="Jun W."/>
            <person name="Rui Z."/>
            <person name="Yong X.J."/>
            <person name="Ting Y."/>
            <person name="Wei X."/>
            <person name="Xu Z.G."/>
            <person name="Xin Z."/>
            <person name="Dong F.G."/>
            <person name="Ni X.M."/>
            <person name="Zheng M.G."/>
            <person name="Chun Y."/>
            <person name="Qian W.X."/>
        </authorList>
    </citation>
    <scope>NUCLEOTIDE SEQUENCE</scope>
    <source>
        <strain evidence="2">VB142</strain>
    </source>
</reference>